<dbReference type="GO" id="GO:0005096">
    <property type="term" value="F:GTPase activator activity"/>
    <property type="evidence" value="ECO:0007669"/>
    <property type="project" value="UniProtKB-KW"/>
</dbReference>
<dbReference type="Pfam" id="PF00412">
    <property type="entry name" value="LIM"/>
    <property type="match status" value="2"/>
</dbReference>
<dbReference type="InterPro" id="IPR050729">
    <property type="entry name" value="Rho-GAP"/>
</dbReference>
<feature type="coiled-coil region" evidence="5">
    <location>
        <begin position="537"/>
        <end position="578"/>
    </location>
</feature>
<feature type="region of interest" description="Disordered" evidence="6">
    <location>
        <begin position="301"/>
        <end position="458"/>
    </location>
</feature>
<dbReference type="Proteomes" id="UP000094801">
    <property type="component" value="Unassembled WGS sequence"/>
</dbReference>
<dbReference type="PROSITE" id="PS00478">
    <property type="entry name" value="LIM_DOMAIN_1"/>
    <property type="match status" value="1"/>
</dbReference>
<evidence type="ECO:0000313" key="9">
    <source>
        <dbReference type="EMBL" id="ODV85929.1"/>
    </source>
</evidence>
<dbReference type="SMART" id="SM00324">
    <property type="entry name" value="RhoGAP"/>
    <property type="match status" value="1"/>
</dbReference>
<protein>
    <recommendedName>
        <fullName evidence="11">Rho-GAP domain-containing protein</fullName>
    </recommendedName>
</protein>
<dbReference type="CDD" id="cd00159">
    <property type="entry name" value="RhoGAP"/>
    <property type="match status" value="1"/>
</dbReference>
<dbReference type="EMBL" id="KV453851">
    <property type="protein sequence ID" value="ODV85929.1"/>
    <property type="molecule type" value="Genomic_DNA"/>
</dbReference>
<evidence type="ECO:0000256" key="5">
    <source>
        <dbReference type="SAM" id="Coils"/>
    </source>
</evidence>
<keyword evidence="2 4" id="KW-0479">Metal-binding</keyword>
<dbReference type="PANTHER" id="PTHR23176:SF121">
    <property type="entry name" value="RHO-TYPE GTPASE-ACTIVATING PROTEIN 1-RELATED"/>
    <property type="match status" value="1"/>
</dbReference>
<keyword evidence="4" id="KW-0440">LIM domain</keyword>
<dbReference type="SMART" id="SM00132">
    <property type="entry name" value="LIM"/>
    <property type="match status" value="2"/>
</dbReference>
<evidence type="ECO:0008006" key="11">
    <source>
        <dbReference type="Google" id="ProtNLM"/>
    </source>
</evidence>
<keyword evidence="1" id="KW-0343">GTPase activation</keyword>
<evidence type="ECO:0000256" key="6">
    <source>
        <dbReference type="SAM" id="MobiDB-lite"/>
    </source>
</evidence>
<feature type="compositionally biased region" description="Low complexity" evidence="6">
    <location>
        <begin position="150"/>
        <end position="159"/>
    </location>
</feature>
<feature type="compositionally biased region" description="Low complexity" evidence="6">
    <location>
        <begin position="601"/>
        <end position="611"/>
    </location>
</feature>
<name>A0A1E4T2F6_9ASCO</name>
<evidence type="ECO:0000256" key="4">
    <source>
        <dbReference type="PROSITE-ProRule" id="PRU00125"/>
    </source>
</evidence>
<dbReference type="AlphaFoldDB" id="A0A1E4T2F6"/>
<dbReference type="PROSITE" id="PS50023">
    <property type="entry name" value="LIM_DOMAIN_2"/>
    <property type="match status" value="1"/>
</dbReference>
<dbReference type="InterPro" id="IPR000198">
    <property type="entry name" value="RhoGAP_dom"/>
</dbReference>
<feature type="region of interest" description="Disordered" evidence="6">
    <location>
        <begin position="488"/>
        <end position="510"/>
    </location>
</feature>
<feature type="non-terminal residue" evidence="9">
    <location>
        <position position="1"/>
    </location>
</feature>
<feature type="domain" description="LIM zinc-binding" evidence="7">
    <location>
        <begin position="3"/>
        <end position="65"/>
    </location>
</feature>
<evidence type="ECO:0000259" key="8">
    <source>
        <dbReference type="PROSITE" id="PS50238"/>
    </source>
</evidence>
<dbReference type="Pfam" id="PF00620">
    <property type="entry name" value="RhoGAP"/>
    <property type="match status" value="1"/>
</dbReference>
<feature type="non-terminal residue" evidence="9">
    <location>
        <position position="938"/>
    </location>
</feature>
<dbReference type="CDD" id="cd09395">
    <property type="entry name" value="LIM2_Rga"/>
    <property type="match status" value="1"/>
</dbReference>
<dbReference type="PROSITE" id="PS50238">
    <property type="entry name" value="RHOGAP"/>
    <property type="match status" value="1"/>
</dbReference>
<dbReference type="GO" id="GO:0007165">
    <property type="term" value="P:signal transduction"/>
    <property type="evidence" value="ECO:0007669"/>
    <property type="project" value="InterPro"/>
</dbReference>
<dbReference type="Gene3D" id="1.10.555.10">
    <property type="entry name" value="Rho GTPase activation protein"/>
    <property type="match status" value="1"/>
</dbReference>
<feature type="compositionally biased region" description="Low complexity" evidence="6">
    <location>
        <begin position="172"/>
        <end position="184"/>
    </location>
</feature>
<dbReference type="CDD" id="cd09394">
    <property type="entry name" value="LIM1_Rga"/>
    <property type="match status" value="1"/>
</dbReference>
<feature type="compositionally biased region" description="Polar residues" evidence="6">
    <location>
        <begin position="634"/>
        <end position="649"/>
    </location>
</feature>
<feature type="region of interest" description="Disordered" evidence="6">
    <location>
        <begin position="701"/>
        <end position="731"/>
    </location>
</feature>
<feature type="region of interest" description="Disordered" evidence="6">
    <location>
        <begin position="136"/>
        <end position="194"/>
    </location>
</feature>
<accession>A0A1E4T2F6</accession>
<evidence type="ECO:0000256" key="2">
    <source>
        <dbReference type="ARBA" id="ARBA00022723"/>
    </source>
</evidence>
<dbReference type="InterPro" id="IPR008936">
    <property type="entry name" value="Rho_GTPase_activation_prot"/>
</dbReference>
<feature type="region of interest" description="Disordered" evidence="6">
    <location>
        <begin position="590"/>
        <end position="656"/>
    </location>
</feature>
<feature type="compositionally biased region" description="Low complexity" evidence="6">
    <location>
        <begin position="703"/>
        <end position="712"/>
    </location>
</feature>
<dbReference type="SUPFAM" id="SSF48350">
    <property type="entry name" value="GTPase activation domain, GAP"/>
    <property type="match status" value="1"/>
</dbReference>
<dbReference type="GO" id="GO:0005933">
    <property type="term" value="C:cellular bud"/>
    <property type="evidence" value="ECO:0007669"/>
    <property type="project" value="UniProtKB-ARBA"/>
</dbReference>
<dbReference type="InterPro" id="IPR001781">
    <property type="entry name" value="Znf_LIM"/>
</dbReference>
<evidence type="ECO:0000313" key="10">
    <source>
        <dbReference type="Proteomes" id="UP000094801"/>
    </source>
</evidence>
<evidence type="ECO:0000256" key="1">
    <source>
        <dbReference type="ARBA" id="ARBA00022468"/>
    </source>
</evidence>
<dbReference type="GO" id="GO:0005938">
    <property type="term" value="C:cell cortex"/>
    <property type="evidence" value="ECO:0007669"/>
    <property type="project" value="UniProtKB-ARBA"/>
</dbReference>
<dbReference type="STRING" id="983967.A0A1E4T2F6"/>
<gene>
    <name evidence="9" type="ORF">CANARDRAFT_187513</name>
</gene>
<organism evidence="9 10">
    <name type="scientific">[Candida] arabinofermentans NRRL YB-2248</name>
    <dbReference type="NCBI Taxonomy" id="983967"/>
    <lineage>
        <taxon>Eukaryota</taxon>
        <taxon>Fungi</taxon>
        <taxon>Dikarya</taxon>
        <taxon>Ascomycota</taxon>
        <taxon>Saccharomycotina</taxon>
        <taxon>Pichiomycetes</taxon>
        <taxon>Pichiales</taxon>
        <taxon>Pichiaceae</taxon>
        <taxon>Ogataea</taxon>
        <taxon>Ogataea/Candida clade</taxon>
    </lineage>
</organism>
<sequence length="938" mass="103697">HSHNCKNCALPIQEGHAYELGGDRWHVNCFKCSKCDKLLGVNSNFLVLGTGALVCSDCSYSCKSCNKKIYDMAILTGDQAYCASCFKCKSCKKPIEDLRYARTSKGLFCMPCHHKLMEKKKKYEAMRLVKQKQLAAAASRIEPKEETTEPENTSKSSKSALDDISDPGEQLTPTTTEKIEVTTPQRVTKSPVVPTKDSFGNIEYVTGSPIAQRREPQLLTIPLRSPMRSGNSPIQQLTSEFQTPKLQQHSGFDAITPGQRSELLIRQLSLSPTRSVHNKSPMNLRAVVSPRNRDAFVFDEAEPDSFIDLGDDDEDDDADDDDGEESKLSDDELRFDHHSYMKSPIRSPHKNPPTSSIPQTPDRQSVPIGLNITGLNMSNQDDGEAASKKAMGSPVLSKKETFSGTSPHVRKTSGSITRSLSLKKVFHRHKRSTSSTGAAGGNSDRIQSLRDASSPHMEQDEIFTSQADTSQQTISTFDTFDQQVNEHKRTASDHSTTAYMTPPLPKETSFHTRSQSETIYESSDITPTQMTQFEPQLRMLKSEVTTLTLEKTNLLKEIQQLQTQKRTLEMEINDRQLTIKELDSLAISKQTANTSTESVFKPSTTSNITSSSPPPSSASSDRPKKSGFMRRIFGNNSNGLNGQTSANGMSASPSIQSISSPMNFRQGDDAILSLGQTYQSGTNGMGISAMIKSRSSNFMALRSSNGGSVNGSNGNGNGNGNNGHSVANGTSYSNDKSLFKTTLQERANYEKRPVPFIVTRCLIEVQSRGLTTEGVYRVSGSSLNIDKIEKLFDNLDINNEKEVAKLSTGVLDGDIHVVAGLLKRYLKKLPDPVIPYRNYDHYLEISKIENEDIKSSQLKMLLNDLPLANLNVLHQLADHLSLVVQNESFTKMTFSSLATVFAPTLVRDNSMNAQREILDNTAKTITTEFLLRHHNHLF</sequence>
<feature type="compositionally biased region" description="Acidic residues" evidence="6">
    <location>
        <begin position="301"/>
        <end position="324"/>
    </location>
</feature>
<keyword evidence="3 4" id="KW-0862">Zinc</keyword>
<reference evidence="10" key="1">
    <citation type="submission" date="2016-04" db="EMBL/GenBank/DDBJ databases">
        <title>Comparative genomics of biotechnologically important yeasts.</title>
        <authorList>
            <consortium name="DOE Joint Genome Institute"/>
            <person name="Riley R."/>
            <person name="Haridas S."/>
            <person name="Wolfe K.H."/>
            <person name="Lopes M.R."/>
            <person name="Hittinger C.T."/>
            <person name="Goker M."/>
            <person name="Salamov A."/>
            <person name="Wisecaver J."/>
            <person name="Long T.M."/>
            <person name="Aerts A.L."/>
            <person name="Barry K."/>
            <person name="Choi C."/>
            <person name="Clum A."/>
            <person name="Coughlan A.Y."/>
            <person name="Deshpande S."/>
            <person name="Douglass A.P."/>
            <person name="Hanson S.J."/>
            <person name="Klenk H.-P."/>
            <person name="Labutti K."/>
            <person name="Lapidus A."/>
            <person name="Lindquist E."/>
            <person name="Lipzen A."/>
            <person name="Meier-Kolthoff J.P."/>
            <person name="Ohm R.A."/>
            <person name="Otillar R.P."/>
            <person name="Pangilinan J."/>
            <person name="Peng Y."/>
            <person name="Rokas A."/>
            <person name="Rosa C.A."/>
            <person name="Scheuner C."/>
            <person name="Sibirny A.A."/>
            <person name="Slot J.C."/>
            <person name="Stielow J.B."/>
            <person name="Sun H."/>
            <person name="Kurtzman C.P."/>
            <person name="Blackwell M."/>
            <person name="Grigoriev I.V."/>
            <person name="Jeffries T.W."/>
        </authorList>
    </citation>
    <scope>NUCLEOTIDE SEQUENCE [LARGE SCALE GENOMIC DNA]</scope>
    <source>
        <strain evidence="10">NRRL YB-2248</strain>
    </source>
</reference>
<feature type="domain" description="Rho-GAP" evidence="8">
    <location>
        <begin position="741"/>
        <end position="938"/>
    </location>
</feature>
<feature type="compositionally biased region" description="Basic and acidic residues" evidence="6">
    <location>
        <begin position="325"/>
        <end position="339"/>
    </location>
</feature>
<dbReference type="PANTHER" id="PTHR23176">
    <property type="entry name" value="RHO/RAC/CDC GTPASE-ACTIVATING PROTEIN"/>
    <property type="match status" value="1"/>
</dbReference>
<feature type="compositionally biased region" description="Polar residues" evidence="6">
    <location>
        <begin position="402"/>
        <end position="420"/>
    </location>
</feature>
<evidence type="ECO:0000256" key="3">
    <source>
        <dbReference type="ARBA" id="ARBA00022833"/>
    </source>
</evidence>
<dbReference type="GO" id="GO:0046872">
    <property type="term" value="F:metal ion binding"/>
    <property type="evidence" value="ECO:0007669"/>
    <property type="project" value="UniProtKB-KW"/>
</dbReference>
<keyword evidence="5" id="KW-0175">Coiled coil</keyword>
<feature type="compositionally biased region" description="Polar residues" evidence="6">
    <location>
        <begin position="352"/>
        <end position="363"/>
    </location>
</feature>
<evidence type="ECO:0000259" key="7">
    <source>
        <dbReference type="PROSITE" id="PS50023"/>
    </source>
</evidence>
<dbReference type="Gene3D" id="2.10.110.10">
    <property type="entry name" value="Cysteine Rich Protein"/>
    <property type="match status" value="2"/>
</dbReference>
<dbReference type="OrthoDB" id="19923at2759"/>
<proteinExistence type="predicted"/>
<keyword evidence="10" id="KW-1185">Reference proteome</keyword>